<feature type="binding site" evidence="7">
    <location>
        <position position="138"/>
    </location>
    <ligand>
        <name>Ca(2+)</name>
        <dbReference type="ChEBI" id="CHEBI:29108"/>
        <label>2</label>
    </ligand>
</feature>
<evidence type="ECO:0000313" key="11">
    <source>
        <dbReference type="Ensembl" id="ENSVKKP00000021185.1"/>
    </source>
</evidence>
<dbReference type="FunFam" id="3.40.390.10:FF:000024">
    <property type="entry name" value="Matrix metallopeptidase 23B"/>
    <property type="match status" value="1"/>
</dbReference>
<feature type="binding site" evidence="7">
    <location>
        <position position="161"/>
    </location>
    <ligand>
        <name>Ca(2+)</name>
        <dbReference type="ChEBI" id="CHEBI:29108"/>
        <label>3</label>
    </ligand>
</feature>
<dbReference type="OMA" id="HLHHCFD"/>
<dbReference type="PRINTS" id="PR00138">
    <property type="entry name" value="MATRIXIN"/>
</dbReference>
<feature type="binding site" evidence="7">
    <location>
        <position position="179"/>
    </location>
    <ligand>
        <name>Zn(2+)</name>
        <dbReference type="ChEBI" id="CHEBI:29105"/>
        <label>1</label>
    </ligand>
</feature>
<feature type="active site" evidence="6">
    <location>
        <position position="211"/>
    </location>
</feature>
<comment type="caution">
    <text evidence="8">Lacks conserved residue(s) required for the propagation of feature annotation.</text>
</comment>
<feature type="binding site" evidence="7">
    <location>
        <position position="210"/>
    </location>
    <ligand>
        <name>Zn(2+)</name>
        <dbReference type="ChEBI" id="CHEBI:29105"/>
        <label>2</label>
        <note>catalytic</note>
    </ligand>
</feature>
<dbReference type="GO" id="GO:0008270">
    <property type="term" value="F:zinc ion binding"/>
    <property type="evidence" value="ECO:0007669"/>
    <property type="project" value="InterPro"/>
</dbReference>
<keyword evidence="5 7" id="KW-0862">Zinc</keyword>
<dbReference type="SMART" id="SM00235">
    <property type="entry name" value="ZnMc"/>
    <property type="match status" value="1"/>
</dbReference>
<feature type="binding site" evidence="7">
    <location>
        <position position="181"/>
    </location>
    <ligand>
        <name>Ca(2+)</name>
        <dbReference type="ChEBI" id="CHEBI:29108"/>
        <label>3</label>
    </ligand>
</feature>
<dbReference type="InterPro" id="IPR024079">
    <property type="entry name" value="MetalloPept_cat_dom_sf"/>
</dbReference>
<dbReference type="Pfam" id="PF00413">
    <property type="entry name" value="Peptidase_M10"/>
    <property type="match status" value="1"/>
</dbReference>
<feature type="binding site" evidence="7">
    <location>
        <position position="214"/>
    </location>
    <ligand>
        <name>Zn(2+)</name>
        <dbReference type="ChEBI" id="CHEBI:29105"/>
        <label>2</label>
        <note>catalytic</note>
    </ligand>
</feature>
<keyword evidence="4" id="KW-0378">Hydrolase</keyword>
<evidence type="ECO:0000256" key="5">
    <source>
        <dbReference type="ARBA" id="ARBA00022833"/>
    </source>
</evidence>
<evidence type="ECO:0000256" key="7">
    <source>
        <dbReference type="PIRSR" id="PIRSR621190-2"/>
    </source>
</evidence>
<feature type="binding site" evidence="7">
    <location>
        <position position="182"/>
    </location>
    <ligand>
        <name>Ca(2+)</name>
        <dbReference type="ChEBI" id="CHEBI:29108"/>
        <label>1</label>
    </ligand>
</feature>
<feature type="binding site" evidence="7">
    <location>
        <position position="184"/>
    </location>
    <ligand>
        <name>Ca(2+)</name>
        <dbReference type="ChEBI" id="CHEBI:29108"/>
        <label>3</label>
    </ligand>
</feature>
<dbReference type="PROSITE" id="PS50835">
    <property type="entry name" value="IG_LIKE"/>
    <property type="match status" value="1"/>
</dbReference>
<evidence type="ECO:0000256" key="6">
    <source>
        <dbReference type="PIRSR" id="PIRSR621190-1"/>
    </source>
</evidence>
<dbReference type="InterPro" id="IPR013783">
    <property type="entry name" value="Ig-like_fold"/>
</dbReference>
<dbReference type="Proteomes" id="UP000694545">
    <property type="component" value="Unplaced"/>
</dbReference>
<dbReference type="SMART" id="SM00254">
    <property type="entry name" value="ShKT"/>
    <property type="match status" value="1"/>
</dbReference>
<dbReference type="InterPro" id="IPR033739">
    <property type="entry name" value="M10A_MMP"/>
</dbReference>
<evidence type="ECO:0000313" key="12">
    <source>
        <dbReference type="Proteomes" id="UP000694545"/>
    </source>
</evidence>
<sequence length="389" mass="44676">MLNWDAGIPRPRAARLLPAVQGEHAGSKRPGNALGWLRSSTRITQNEDLAPPGFPEGIPTALQGLPIPPHPHTRKRRYTLTPGELKWDHFNLTYKILSFPKNFISRSQTRKGLATAFRMWSDVTPFSFREVPPSKASDLKIGFYSINHTDCVESDIHQCFDGTTGELAHAFFPQNGEIHFDDHEYWILGKTRFSWKKGVWLTDLVHIAAHEIGHALGLMHSHDPNALMHLNATLTGKDRISQDEMWGIYWLYGCKDRHHICPSWARKGFCKSRPKFMKKHCPYSCNFCVEFPFPTVPPTAPPPRMKTRIIPEGRNVTFRCGQKIIHKKGKVSWYKEKELLEYSYPGYLYLDNDHMSIIANVINEGTYTCVVKKNAKILTTYSWRVKLKH</sequence>
<feature type="binding site" evidence="7">
    <location>
        <position position="184"/>
    </location>
    <ligand>
        <name>Ca(2+)</name>
        <dbReference type="ChEBI" id="CHEBI:29108"/>
        <label>1</label>
    </ligand>
</feature>
<dbReference type="Ensembl" id="ENSVKKT00000021712.1">
    <property type="protein sequence ID" value="ENSVKKP00000021185.1"/>
    <property type="gene ID" value="ENSVKKG00000014109.1"/>
</dbReference>
<dbReference type="GO" id="GO:0006508">
    <property type="term" value="P:proteolysis"/>
    <property type="evidence" value="ECO:0007669"/>
    <property type="project" value="UniProtKB-KW"/>
</dbReference>
<feature type="disulfide bond" evidence="8">
    <location>
        <begin position="254"/>
        <end position="288"/>
    </location>
</feature>
<reference evidence="11" key="2">
    <citation type="submission" date="2025-09" db="UniProtKB">
        <authorList>
            <consortium name="Ensembl"/>
        </authorList>
    </citation>
    <scope>IDENTIFICATION</scope>
</reference>
<dbReference type="PANTHER" id="PTHR10201">
    <property type="entry name" value="MATRIX METALLOPROTEINASE"/>
    <property type="match status" value="1"/>
</dbReference>
<keyword evidence="2" id="KW-0645">Protease</keyword>
<evidence type="ECO:0000256" key="4">
    <source>
        <dbReference type="ARBA" id="ARBA00022801"/>
    </source>
</evidence>
<feature type="binding site" evidence="7">
    <location>
        <position position="220"/>
    </location>
    <ligand>
        <name>Zn(2+)</name>
        <dbReference type="ChEBI" id="CHEBI:29105"/>
        <label>2</label>
        <note>catalytic</note>
    </ligand>
</feature>
<comment type="cofactor">
    <cofactor evidence="7">
        <name>Zn(2+)</name>
        <dbReference type="ChEBI" id="CHEBI:29105"/>
    </cofactor>
    <text evidence="7">Binds 2 Zn(2+) ions per subunit.</text>
</comment>
<dbReference type="InterPro" id="IPR001818">
    <property type="entry name" value="Pept_M10_metallopeptidase"/>
</dbReference>
<accession>A0A8D2LGD7</accession>
<keyword evidence="3 7" id="KW-0479">Metal-binding</keyword>
<dbReference type="GO" id="GO:0004222">
    <property type="term" value="F:metalloendopeptidase activity"/>
    <property type="evidence" value="ECO:0007669"/>
    <property type="project" value="InterPro"/>
</dbReference>
<keyword evidence="7" id="KW-0106">Calcium</keyword>
<comment type="cofactor">
    <cofactor evidence="7">
        <name>Ca(2+)</name>
        <dbReference type="ChEBI" id="CHEBI:29108"/>
    </cofactor>
    <text evidence="7">Can bind about 5 Ca(2+) ions per subunit.</text>
</comment>
<feature type="binding site" evidence="7">
    <location>
        <position position="169"/>
    </location>
    <ligand>
        <name>Zn(2+)</name>
        <dbReference type="ChEBI" id="CHEBI:29105"/>
        <label>1</label>
    </ligand>
</feature>
<dbReference type="GO" id="GO:0005615">
    <property type="term" value="C:extracellular space"/>
    <property type="evidence" value="ECO:0007669"/>
    <property type="project" value="TreeGrafter"/>
</dbReference>
<proteinExistence type="inferred from homology"/>
<dbReference type="SUPFAM" id="SSF55486">
    <property type="entry name" value="Metalloproteases ('zincins'), catalytic domain"/>
    <property type="match status" value="1"/>
</dbReference>
<dbReference type="AlphaFoldDB" id="A0A8D2LGD7"/>
<dbReference type="InterPro" id="IPR036179">
    <property type="entry name" value="Ig-like_dom_sf"/>
</dbReference>
<keyword evidence="12" id="KW-1185">Reference proteome</keyword>
<feature type="domain" description="Ig-like" evidence="9">
    <location>
        <begin position="294"/>
        <end position="379"/>
    </location>
</feature>
<name>A0A8D2LGD7_VARKO</name>
<evidence type="ECO:0000256" key="1">
    <source>
        <dbReference type="ARBA" id="ARBA00010370"/>
    </source>
</evidence>
<dbReference type="InterPro" id="IPR021190">
    <property type="entry name" value="Pept_M10A"/>
</dbReference>
<dbReference type="GO" id="GO:0031012">
    <property type="term" value="C:extracellular matrix"/>
    <property type="evidence" value="ECO:0007669"/>
    <property type="project" value="InterPro"/>
</dbReference>
<dbReference type="Gene3D" id="2.60.40.10">
    <property type="entry name" value="Immunoglobulins"/>
    <property type="match status" value="1"/>
</dbReference>
<comment type="similarity">
    <text evidence="1">Belongs to the peptidase M10A family.</text>
</comment>
<feature type="binding site" evidence="7">
    <location>
        <position position="228"/>
    </location>
    <ligand>
        <name>Zn(2+)</name>
        <dbReference type="ChEBI" id="CHEBI:29105"/>
        <label>2</label>
        <note>catalytic</note>
    </ligand>
</feature>
<keyword evidence="8" id="KW-1015">Disulfide bond</keyword>
<feature type="binding site" evidence="7">
    <location>
        <position position="150"/>
    </location>
    <ligand>
        <name>Zn(2+)</name>
        <dbReference type="ChEBI" id="CHEBI:29105"/>
        <label>1</label>
    </ligand>
</feature>
<feature type="binding site" evidence="7">
    <location>
        <position position="162"/>
    </location>
    <ligand>
        <name>Ca(2+)</name>
        <dbReference type="ChEBI" id="CHEBI:29108"/>
        <label>3</label>
    </ligand>
</feature>
<feature type="binding site" evidence="7">
    <location>
        <position position="148"/>
    </location>
    <ligand>
        <name>Zn(2+)</name>
        <dbReference type="ChEBI" id="CHEBI:29105"/>
        <label>1</label>
    </ligand>
</feature>
<dbReference type="SUPFAM" id="SSF48726">
    <property type="entry name" value="Immunoglobulin"/>
    <property type="match status" value="1"/>
</dbReference>
<evidence type="ECO:0000256" key="3">
    <source>
        <dbReference type="ARBA" id="ARBA00022723"/>
    </source>
</evidence>
<organism evidence="11 12">
    <name type="scientific">Varanus komodoensis</name>
    <name type="common">Komodo dragon</name>
    <dbReference type="NCBI Taxonomy" id="61221"/>
    <lineage>
        <taxon>Eukaryota</taxon>
        <taxon>Metazoa</taxon>
        <taxon>Chordata</taxon>
        <taxon>Craniata</taxon>
        <taxon>Vertebrata</taxon>
        <taxon>Euteleostomi</taxon>
        <taxon>Lepidosauria</taxon>
        <taxon>Squamata</taxon>
        <taxon>Bifurcata</taxon>
        <taxon>Unidentata</taxon>
        <taxon>Episquamata</taxon>
        <taxon>Toxicofera</taxon>
        <taxon>Anguimorpha</taxon>
        <taxon>Paleoanguimorpha</taxon>
        <taxon>Varanoidea</taxon>
        <taxon>Varanidae</taxon>
        <taxon>Varanus</taxon>
    </lineage>
</organism>
<dbReference type="Gene3D" id="3.40.390.10">
    <property type="entry name" value="Collagenase (Catalytic Domain)"/>
    <property type="match status" value="1"/>
</dbReference>
<feature type="domain" description="ShKT" evidence="10">
    <location>
        <begin position="254"/>
        <end position="288"/>
    </location>
</feature>
<dbReference type="PROSITE" id="PS51670">
    <property type="entry name" value="SHKT"/>
    <property type="match status" value="1"/>
</dbReference>
<dbReference type="GO" id="GO:0030198">
    <property type="term" value="P:extracellular matrix organization"/>
    <property type="evidence" value="ECO:0007669"/>
    <property type="project" value="TreeGrafter"/>
</dbReference>
<evidence type="ECO:0000256" key="2">
    <source>
        <dbReference type="ARBA" id="ARBA00022670"/>
    </source>
</evidence>
<dbReference type="Gene3D" id="1.10.10.1940">
    <property type="match status" value="1"/>
</dbReference>
<evidence type="ECO:0000256" key="8">
    <source>
        <dbReference type="PROSITE-ProRule" id="PRU01005"/>
    </source>
</evidence>
<dbReference type="InterPro" id="IPR003582">
    <property type="entry name" value="ShKT_dom"/>
</dbReference>
<dbReference type="InterPro" id="IPR006026">
    <property type="entry name" value="Peptidase_Metallo"/>
</dbReference>
<dbReference type="PANTHER" id="PTHR10201:SF7">
    <property type="entry name" value="MATRIX METALLOPROTEINASE-23"/>
    <property type="match status" value="1"/>
</dbReference>
<dbReference type="GO" id="GO:0030574">
    <property type="term" value="P:collagen catabolic process"/>
    <property type="evidence" value="ECO:0007669"/>
    <property type="project" value="TreeGrafter"/>
</dbReference>
<evidence type="ECO:0000259" key="10">
    <source>
        <dbReference type="PROSITE" id="PS51670"/>
    </source>
</evidence>
<dbReference type="CDD" id="cd04278">
    <property type="entry name" value="ZnMc_MMP"/>
    <property type="match status" value="1"/>
</dbReference>
<dbReference type="InterPro" id="IPR007110">
    <property type="entry name" value="Ig-like_dom"/>
</dbReference>
<protein>
    <submittedName>
        <fullName evidence="11">Matrix metallopeptidase 23B</fullName>
    </submittedName>
</protein>
<reference evidence="11" key="1">
    <citation type="submission" date="2025-08" db="UniProtKB">
        <authorList>
            <consortium name="Ensembl"/>
        </authorList>
    </citation>
    <scope>IDENTIFICATION</scope>
</reference>
<evidence type="ECO:0000259" key="9">
    <source>
        <dbReference type="PROSITE" id="PS50835"/>
    </source>
</evidence>